<protein>
    <submittedName>
        <fullName evidence="2">Uncharacterized protein</fullName>
    </submittedName>
</protein>
<organism evidence="2 3">
    <name type="scientific">Bemisia tabaci</name>
    <name type="common">Sweetpotato whitefly</name>
    <name type="synonym">Aleurodes tabaci</name>
    <dbReference type="NCBI Taxonomy" id="7038"/>
    <lineage>
        <taxon>Eukaryota</taxon>
        <taxon>Metazoa</taxon>
        <taxon>Ecdysozoa</taxon>
        <taxon>Arthropoda</taxon>
        <taxon>Hexapoda</taxon>
        <taxon>Insecta</taxon>
        <taxon>Pterygota</taxon>
        <taxon>Neoptera</taxon>
        <taxon>Paraneoptera</taxon>
        <taxon>Hemiptera</taxon>
        <taxon>Sternorrhyncha</taxon>
        <taxon>Aleyrodoidea</taxon>
        <taxon>Aleyrodidae</taxon>
        <taxon>Aleyrodinae</taxon>
        <taxon>Bemisia</taxon>
    </lineage>
</organism>
<gene>
    <name evidence="2" type="ORF">BEMITA_LOCUS3211</name>
</gene>
<sequence>MPPENGVDGFDPDDTEVLIKQEFIGSDEPSASSQDEPDDCPGIAWQLHQVRKLGEKSGNLPFFKSEADEFSFDEKAGVVEPHIADLVSQLPKDEDGHSSLDESVSVEEQQNTSYVTDLVLQPPESEGG</sequence>
<reference evidence="2" key="1">
    <citation type="submission" date="2021-12" db="EMBL/GenBank/DDBJ databases">
        <authorList>
            <person name="King R."/>
        </authorList>
    </citation>
    <scope>NUCLEOTIDE SEQUENCE</scope>
</reference>
<dbReference type="EMBL" id="OU963871">
    <property type="protein sequence ID" value="CAH0383799.1"/>
    <property type="molecule type" value="Genomic_DNA"/>
</dbReference>
<feature type="compositionally biased region" description="Basic and acidic residues" evidence="1">
    <location>
        <begin position="91"/>
        <end position="100"/>
    </location>
</feature>
<keyword evidence="3" id="KW-1185">Reference proteome</keyword>
<evidence type="ECO:0000256" key="1">
    <source>
        <dbReference type="SAM" id="MobiDB-lite"/>
    </source>
</evidence>
<dbReference type="Proteomes" id="UP001152759">
    <property type="component" value="Chromosome 10"/>
</dbReference>
<feature type="region of interest" description="Disordered" evidence="1">
    <location>
        <begin position="89"/>
        <end position="128"/>
    </location>
</feature>
<evidence type="ECO:0000313" key="2">
    <source>
        <dbReference type="EMBL" id="CAH0383799.1"/>
    </source>
</evidence>
<proteinExistence type="predicted"/>
<name>A0A9P0A407_BEMTA</name>
<feature type="compositionally biased region" description="Polar residues" evidence="1">
    <location>
        <begin position="106"/>
        <end position="115"/>
    </location>
</feature>
<accession>A0A9P0A407</accession>
<dbReference type="AlphaFoldDB" id="A0A9P0A407"/>
<evidence type="ECO:0000313" key="3">
    <source>
        <dbReference type="Proteomes" id="UP001152759"/>
    </source>
</evidence>